<sequence>TTHFRSQLHEKIILNKTKNGEYSISLLQIRSEYLRIQAFLSPGKRVSFADTTGGDLVDVREFVTFDSDDEEDSGRWDEELAKCGPAERDTVFHVHPDFEPRSGGELLQVVRAQKVCIEHVGPVEDEPLAFSGLVRVLNVSFHKAVYIRSTMDNWETYFDHPAEYVHGSHDGDTDKFSFKLSFASPYVTHGSRIEFVVRYETTEGDHWDNNSHMNYAVSLLLSYKEELQETDGEQQEVKGILRPPKHYRSVSHH</sequence>
<evidence type="ECO:0000259" key="1">
    <source>
        <dbReference type="PROSITE" id="PS51159"/>
    </source>
</evidence>
<dbReference type="STRING" id="109280.ENSHCOP00000022522"/>
<dbReference type="GeneTree" id="ENSGT00940000157682"/>
<dbReference type="Gene3D" id="2.60.40.2440">
    <property type="entry name" value="Carbohydrate binding type-21 domain"/>
    <property type="match status" value="1"/>
</dbReference>
<dbReference type="GO" id="GO:0000164">
    <property type="term" value="C:protein phosphatase type 1 complex"/>
    <property type="evidence" value="ECO:0007669"/>
    <property type="project" value="TreeGrafter"/>
</dbReference>
<evidence type="ECO:0000313" key="3">
    <source>
        <dbReference type="Proteomes" id="UP000264820"/>
    </source>
</evidence>
<accession>A0A3Q2YUL6</accession>
<dbReference type="AlphaFoldDB" id="A0A3Q2YUL6"/>
<dbReference type="GO" id="GO:0008157">
    <property type="term" value="F:protein phosphatase 1 binding"/>
    <property type="evidence" value="ECO:0007669"/>
    <property type="project" value="TreeGrafter"/>
</dbReference>
<dbReference type="Proteomes" id="UP000264820">
    <property type="component" value="Unplaced"/>
</dbReference>
<dbReference type="GO" id="GO:0005979">
    <property type="term" value="P:regulation of glycogen biosynthetic process"/>
    <property type="evidence" value="ECO:0007669"/>
    <property type="project" value="TreeGrafter"/>
</dbReference>
<organism evidence="2 3">
    <name type="scientific">Hippocampus comes</name>
    <name type="common">Tiger tail seahorse</name>
    <dbReference type="NCBI Taxonomy" id="109280"/>
    <lineage>
        <taxon>Eukaryota</taxon>
        <taxon>Metazoa</taxon>
        <taxon>Chordata</taxon>
        <taxon>Craniata</taxon>
        <taxon>Vertebrata</taxon>
        <taxon>Euteleostomi</taxon>
        <taxon>Actinopterygii</taxon>
        <taxon>Neopterygii</taxon>
        <taxon>Teleostei</taxon>
        <taxon>Neoteleostei</taxon>
        <taxon>Acanthomorphata</taxon>
        <taxon>Syngnathiaria</taxon>
        <taxon>Syngnathiformes</taxon>
        <taxon>Syngnathoidei</taxon>
        <taxon>Syngnathidae</taxon>
        <taxon>Hippocampus</taxon>
    </lineage>
</organism>
<reference evidence="2" key="2">
    <citation type="submission" date="2025-09" db="UniProtKB">
        <authorList>
            <consortium name="Ensembl"/>
        </authorList>
    </citation>
    <scope>IDENTIFICATION</scope>
</reference>
<keyword evidence="3" id="KW-1185">Reference proteome</keyword>
<reference evidence="2" key="1">
    <citation type="submission" date="2025-08" db="UniProtKB">
        <authorList>
            <consortium name="Ensembl"/>
        </authorList>
    </citation>
    <scope>IDENTIFICATION</scope>
</reference>
<dbReference type="InterPro" id="IPR050782">
    <property type="entry name" value="PP1_regulatory_subunit_3"/>
</dbReference>
<name>A0A3Q2YUL6_HIPCM</name>
<protein>
    <recommendedName>
        <fullName evidence="1">CBM21 domain-containing protein</fullName>
    </recommendedName>
</protein>
<proteinExistence type="predicted"/>
<dbReference type="PANTHER" id="PTHR12307">
    <property type="entry name" value="PROTEIN PHOSPHATASE 1 REGULATORY SUBUNIT"/>
    <property type="match status" value="1"/>
</dbReference>
<feature type="domain" description="CBM21" evidence="1">
    <location>
        <begin position="107"/>
        <end position="218"/>
    </location>
</feature>
<dbReference type="Ensembl" id="ENSHCOT00000000864.1">
    <property type="protein sequence ID" value="ENSHCOP00000022522.1"/>
    <property type="gene ID" value="ENSHCOG00000010291.1"/>
</dbReference>
<dbReference type="GO" id="GO:2001069">
    <property type="term" value="F:glycogen binding"/>
    <property type="evidence" value="ECO:0007669"/>
    <property type="project" value="TreeGrafter"/>
</dbReference>
<dbReference type="Pfam" id="PF03370">
    <property type="entry name" value="CBM_21"/>
    <property type="match status" value="1"/>
</dbReference>
<evidence type="ECO:0000313" key="2">
    <source>
        <dbReference type="Ensembl" id="ENSHCOP00000022522.1"/>
    </source>
</evidence>
<dbReference type="InterPro" id="IPR038175">
    <property type="entry name" value="CBM21_dom_sf"/>
</dbReference>
<dbReference type="InterPro" id="IPR005036">
    <property type="entry name" value="CBM21_dom"/>
</dbReference>
<dbReference type="PROSITE" id="PS51159">
    <property type="entry name" value="CBM21"/>
    <property type="match status" value="1"/>
</dbReference>
<dbReference type="PANTHER" id="PTHR12307:SF40">
    <property type="entry name" value="PROTEIN PHOSPHATASE 1 REGULATORY SUBUNIT 3F"/>
    <property type="match status" value="1"/>
</dbReference>
<dbReference type="OMA" id="EYMRIHQ"/>